<dbReference type="RefSeq" id="WP_250722195.1">
    <property type="nucleotide sequence ID" value="NZ_CP098400.1"/>
</dbReference>
<feature type="domain" description="Glycosyl transferase family 1" evidence="1">
    <location>
        <begin position="178"/>
        <end position="338"/>
    </location>
</feature>
<dbReference type="SUPFAM" id="SSF53756">
    <property type="entry name" value="UDP-Glycosyltransferase/glycogen phosphorylase"/>
    <property type="match status" value="1"/>
</dbReference>
<protein>
    <submittedName>
        <fullName evidence="2">Glycosyltransferase family 4 protein</fullName>
    </submittedName>
</protein>
<dbReference type="PANTHER" id="PTHR12526:SF630">
    <property type="entry name" value="GLYCOSYLTRANSFERASE"/>
    <property type="match status" value="1"/>
</dbReference>
<reference evidence="2" key="2">
    <citation type="submission" date="2022-06" db="EMBL/GenBank/DDBJ databases">
        <title>Xiashengella guii gen. nov. sp. nov., a bacterium isolated form anaerobic digestion tank.</title>
        <authorList>
            <person name="Huang H."/>
        </authorList>
    </citation>
    <scope>NUCLEOTIDE SEQUENCE</scope>
    <source>
        <strain evidence="2">Ai-910</strain>
    </source>
</reference>
<dbReference type="PANTHER" id="PTHR12526">
    <property type="entry name" value="GLYCOSYLTRANSFERASE"/>
    <property type="match status" value="1"/>
</dbReference>
<dbReference type="Proteomes" id="UP001056426">
    <property type="component" value="Chromosome"/>
</dbReference>
<dbReference type="AlphaFoldDB" id="A0A9J6ZLQ8"/>
<proteinExistence type="predicted"/>
<sequence length="362" mass="41353">MAKERIRVLISAPSLSVDKNVSGISAVVSSIIESKNDIVYYHLEVGRTDKDKWGLLSYLNTIYRLFLFPVYILKNRIDVFHQNLPFNNKGLLREVLFNFLARICFVPVVLHIHGGEFLTKKPESKLKLLLINSIFEGSKERIVLSDVEANLIKSLYGFDAISLPNSIDTKVFFHEGPKLFNEVPKIIFLGRFHESKGLIYLTSAFKDLYKKHRFQFVLCGKGELERFLVEELKNIMGDDFDFRGVISGEEKIKALTNSDFFVLPSTYGEGLPISLLEAMSCGVIPVVTDDASMKVVVENMYNGIRVEKMSSSDIEEKLAFLFQLPNEEKLRLSNNARKTVKENYSNKKYLSKLLSIYKHSIK</sequence>
<name>A0A9J6ZLQ8_9BACT</name>
<dbReference type="KEGG" id="alkq:M9189_07950"/>
<dbReference type="CDD" id="cd03801">
    <property type="entry name" value="GT4_PimA-like"/>
    <property type="match status" value="1"/>
</dbReference>
<evidence type="ECO:0000313" key="3">
    <source>
        <dbReference type="Proteomes" id="UP001056426"/>
    </source>
</evidence>
<dbReference type="Pfam" id="PF00534">
    <property type="entry name" value="Glycos_transf_1"/>
    <property type="match status" value="1"/>
</dbReference>
<keyword evidence="3" id="KW-1185">Reference proteome</keyword>
<reference evidence="2" key="1">
    <citation type="submission" date="2022-05" db="EMBL/GenBank/DDBJ databases">
        <authorList>
            <person name="Sun X."/>
        </authorList>
    </citation>
    <scope>NUCLEOTIDE SEQUENCE</scope>
    <source>
        <strain evidence="2">Ai-910</strain>
    </source>
</reference>
<gene>
    <name evidence="2" type="ORF">M9189_07950</name>
</gene>
<evidence type="ECO:0000259" key="1">
    <source>
        <dbReference type="Pfam" id="PF00534"/>
    </source>
</evidence>
<organism evidence="2 3">
    <name type="scientific">Xiashengella succiniciproducens</name>
    <dbReference type="NCBI Taxonomy" id="2949635"/>
    <lineage>
        <taxon>Bacteria</taxon>
        <taxon>Pseudomonadati</taxon>
        <taxon>Bacteroidota</taxon>
        <taxon>Bacteroidia</taxon>
        <taxon>Marinilabiliales</taxon>
        <taxon>Marinilabiliaceae</taxon>
        <taxon>Xiashengella</taxon>
    </lineage>
</organism>
<dbReference type="GO" id="GO:0016757">
    <property type="term" value="F:glycosyltransferase activity"/>
    <property type="evidence" value="ECO:0007669"/>
    <property type="project" value="InterPro"/>
</dbReference>
<dbReference type="EMBL" id="CP098400">
    <property type="protein sequence ID" value="URW78794.1"/>
    <property type="molecule type" value="Genomic_DNA"/>
</dbReference>
<accession>A0A9J6ZLQ8</accession>
<evidence type="ECO:0000313" key="2">
    <source>
        <dbReference type="EMBL" id="URW78794.1"/>
    </source>
</evidence>
<dbReference type="InterPro" id="IPR001296">
    <property type="entry name" value="Glyco_trans_1"/>
</dbReference>
<dbReference type="Gene3D" id="3.40.50.2000">
    <property type="entry name" value="Glycogen Phosphorylase B"/>
    <property type="match status" value="2"/>
</dbReference>